<organism evidence="4 5">
    <name type="scientific">Rhizobium terricola</name>
    <dbReference type="NCBI Taxonomy" id="2728849"/>
    <lineage>
        <taxon>Bacteria</taxon>
        <taxon>Pseudomonadati</taxon>
        <taxon>Pseudomonadota</taxon>
        <taxon>Alphaproteobacteria</taxon>
        <taxon>Hyphomicrobiales</taxon>
        <taxon>Rhizobiaceae</taxon>
        <taxon>Rhizobium/Agrobacterium group</taxon>
        <taxon>Rhizobium</taxon>
    </lineage>
</organism>
<feature type="compositionally biased region" description="Low complexity" evidence="2">
    <location>
        <begin position="116"/>
        <end position="132"/>
    </location>
</feature>
<keyword evidence="5" id="KW-1185">Reference proteome</keyword>
<evidence type="ECO:0000259" key="3">
    <source>
        <dbReference type="Pfam" id="PF17289"/>
    </source>
</evidence>
<sequence length="606" mass="63315">MPGPTPALPDESGEHTPGSSATPVQGGKAPGTGETVAPAGGGGFDRSPAEETGIARSAASYPVNACGDGTAADEAADAAPEPDIRRKDEASPGKGEDKGTAGLGGPVPGSPGETGHAGPVHGAAAAGLVAPPVDDRGPVARADDQGNEEGDGGRETVVAKSGVAKPGGTEDRPAAQAPVTADGIDPDVAALIARRGLLAARRIGRGWEVSGRDEQKPPVGDWSTWLVMGGRGSGKTRAGAEWVHALALAAGPRTDLRIALVAETLGDAREVMIDGASGIARIARRLRPEVEITRRRIVWPNGAIAQIFSSEDPESLRGPQFHYAWCDELAKWKHAEETFDMLQFGLRLGERPRQLVTTTPRAVPLLKRLIGDAETVVSRLSTAANRANLAPGFIAALERRYGGTRLGRQELGGELIEDREDGLWRRDRLEALTIRLAEPLRRIVVAVDPPAGSGPASVCGIVVAGLGESGRAVVLADASVEGKSPADWARAVVATFRRFEADRVVAEVNQGGDMVAAMLRSVEANLPLTLVRATRGKYLRAEPVAALYEQGRVLHAARFAALEDQMCDFGPDGLSDGRSPDRLDALVWALTALMLEGAGEPRIRGI</sequence>
<dbReference type="Gene3D" id="3.30.420.240">
    <property type="match status" value="1"/>
</dbReference>
<feature type="compositionally biased region" description="Basic and acidic residues" evidence="2">
    <location>
        <begin position="82"/>
        <end position="99"/>
    </location>
</feature>
<dbReference type="Proteomes" id="UP000541470">
    <property type="component" value="Unassembled WGS sequence"/>
</dbReference>
<dbReference type="InterPro" id="IPR035421">
    <property type="entry name" value="Terminase_6C"/>
</dbReference>
<dbReference type="InterPro" id="IPR027417">
    <property type="entry name" value="P-loop_NTPase"/>
</dbReference>
<evidence type="ECO:0000256" key="1">
    <source>
        <dbReference type="ARBA" id="ARBA00022612"/>
    </source>
</evidence>
<proteinExistence type="predicted"/>
<accession>A0A7Y0FW05</accession>
<comment type="caution">
    <text evidence="4">The sequence shown here is derived from an EMBL/GenBank/DDBJ whole genome shotgun (WGS) entry which is preliminary data.</text>
</comment>
<protein>
    <submittedName>
        <fullName evidence="4">DNA-packaging protein</fullName>
    </submittedName>
</protein>
<dbReference type="Gene3D" id="3.40.50.300">
    <property type="entry name" value="P-loop containing nucleotide triphosphate hydrolases"/>
    <property type="match status" value="1"/>
</dbReference>
<name>A0A7Y0FW05_9HYPH</name>
<dbReference type="Pfam" id="PF17289">
    <property type="entry name" value="Terminase_6C"/>
    <property type="match status" value="1"/>
</dbReference>
<dbReference type="AlphaFoldDB" id="A0A7Y0FW05"/>
<keyword evidence="1" id="KW-1188">Viral release from host cell</keyword>
<feature type="compositionally biased region" description="Basic and acidic residues" evidence="2">
    <location>
        <begin position="133"/>
        <end position="144"/>
    </location>
</feature>
<evidence type="ECO:0000313" key="5">
    <source>
        <dbReference type="Proteomes" id="UP000541470"/>
    </source>
</evidence>
<reference evidence="4 5" key="1">
    <citation type="submission" date="2020-04" db="EMBL/GenBank/DDBJ databases">
        <title>Rhizobium sp. S-51 isolated from soil.</title>
        <authorList>
            <person name="Dahal R.H."/>
        </authorList>
    </citation>
    <scope>NUCLEOTIDE SEQUENCE [LARGE SCALE GENOMIC DNA]</scope>
    <source>
        <strain evidence="4 5">S-51</strain>
    </source>
</reference>
<dbReference type="EMBL" id="JABBGK010000001">
    <property type="protein sequence ID" value="NML74385.1"/>
    <property type="molecule type" value="Genomic_DNA"/>
</dbReference>
<feature type="domain" description="Terminase large subunit gp17-like C-terminal" evidence="3">
    <location>
        <begin position="446"/>
        <end position="591"/>
    </location>
</feature>
<feature type="region of interest" description="Disordered" evidence="2">
    <location>
        <begin position="1"/>
        <end position="181"/>
    </location>
</feature>
<evidence type="ECO:0000313" key="4">
    <source>
        <dbReference type="EMBL" id="NML74385.1"/>
    </source>
</evidence>
<evidence type="ECO:0000256" key="2">
    <source>
        <dbReference type="SAM" id="MobiDB-lite"/>
    </source>
</evidence>
<dbReference type="Pfam" id="PF03237">
    <property type="entry name" value="Terminase_6N"/>
    <property type="match status" value="1"/>
</dbReference>
<gene>
    <name evidence="4" type="ORF">HHL25_09650</name>
</gene>